<dbReference type="EMBL" id="JAVIJP010000036">
    <property type="protein sequence ID" value="KAL3628348.1"/>
    <property type="molecule type" value="Genomic_DNA"/>
</dbReference>
<keyword evidence="3" id="KW-1185">Reference proteome</keyword>
<organism evidence="2 3">
    <name type="scientific">Castilleja foliolosa</name>
    <dbReference type="NCBI Taxonomy" id="1961234"/>
    <lineage>
        <taxon>Eukaryota</taxon>
        <taxon>Viridiplantae</taxon>
        <taxon>Streptophyta</taxon>
        <taxon>Embryophyta</taxon>
        <taxon>Tracheophyta</taxon>
        <taxon>Spermatophyta</taxon>
        <taxon>Magnoliopsida</taxon>
        <taxon>eudicotyledons</taxon>
        <taxon>Gunneridae</taxon>
        <taxon>Pentapetalae</taxon>
        <taxon>asterids</taxon>
        <taxon>lamiids</taxon>
        <taxon>Lamiales</taxon>
        <taxon>Orobanchaceae</taxon>
        <taxon>Pedicularideae</taxon>
        <taxon>Castillejinae</taxon>
        <taxon>Castilleja</taxon>
    </lineage>
</organism>
<dbReference type="InterPro" id="IPR036397">
    <property type="entry name" value="RNaseH_sf"/>
</dbReference>
<evidence type="ECO:0000259" key="1">
    <source>
        <dbReference type="PROSITE" id="PS50878"/>
    </source>
</evidence>
<dbReference type="CDD" id="cd06222">
    <property type="entry name" value="RNase_H_like"/>
    <property type="match status" value="1"/>
</dbReference>
<protein>
    <recommendedName>
        <fullName evidence="1">Reverse transcriptase domain-containing protein</fullName>
    </recommendedName>
</protein>
<dbReference type="SUPFAM" id="SSF53098">
    <property type="entry name" value="Ribonuclease H-like"/>
    <property type="match status" value="1"/>
</dbReference>
<dbReference type="Gene3D" id="3.30.420.10">
    <property type="entry name" value="Ribonuclease H-like superfamily/Ribonuclease H"/>
    <property type="match status" value="1"/>
</dbReference>
<feature type="domain" description="Reverse transcriptase" evidence="1">
    <location>
        <begin position="1"/>
        <end position="186"/>
    </location>
</feature>
<dbReference type="Pfam" id="PF13456">
    <property type="entry name" value="RVT_3"/>
    <property type="match status" value="1"/>
</dbReference>
<dbReference type="PROSITE" id="PS50878">
    <property type="entry name" value="RT_POL"/>
    <property type="match status" value="1"/>
</dbReference>
<evidence type="ECO:0000313" key="2">
    <source>
        <dbReference type="EMBL" id="KAL3628348.1"/>
    </source>
</evidence>
<dbReference type="Proteomes" id="UP001632038">
    <property type="component" value="Unassembled WGS sequence"/>
</dbReference>
<accession>A0ABD3CEP4</accession>
<comment type="caution">
    <text evidence="2">The sequence shown here is derived from an EMBL/GenBank/DDBJ whole genome shotgun (WGS) entry which is preliminary data.</text>
</comment>
<proteinExistence type="predicted"/>
<reference evidence="3" key="1">
    <citation type="journal article" date="2024" name="IScience">
        <title>Strigolactones Initiate the Formation of Haustorium-like Structures in Castilleja.</title>
        <authorList>
            <person name="Buerger M."/>
            <person name="Peterson D."/>
            <person name="Chory J."/>
        </authorList>
    </citation>
    <scope>NUCLEOTIDE SEQUENCE [LARGE SCALE GENOMIC DNA]</scope>
</reference>
<dbReference type="InterPro" id="IPR026960">
    <property type="entry name" value="RVT-Znf"/>
</dbReference>
<dbReference type="PANTHER" id="PTHR33116">
    <property type="entry name" value="REVERSE TRANSCRIPTASE ZINC-BINDING DOMAIN-CONTAINING PROTEIN-RELATED-RELATED"/>
    <property type="match status" value="1"/>
</dbReference>
<dbReference type="Pfam" id="PF00078">
    <property type="entry name" value="RVT_1"/>
    <property type="match status" value="1"/>
</dbReference>
<dbReference type="PANTHER" id="PTHR33116:SF86">
    <property type="entry name" value="REVERSE TRANSCRIPTASE DOMAIN-CONTAINING PROTEIN"/>
    <property type="match status" value="1"/>
</dbReference>
<dbReference type="InterPro" id="IPR000477">
    <property type="entry name" value="RT_dom"/>
</dbReference>
<gene>
    <name evidence="2" type="ORF">CASFOL_027394</name>
</gene>
<evidence type="ECO:0000313" key="3">
    <source>
        <dbReference type="Proteomes" id="UP001632038"/>
    </source>
</evidence>
<dbReference type="Pfam" id="PF13966">
    <property type="entry name" value="zf-RVT"/>
    <property type="match status" value="1"/>
</dbReference>
<dbReference type="InterPro" id="IPR002156">
    <property type="entry name" value="RNaseH_domain"/>
</dbReference>
<name>A0ABD3CEP4_9LAMI</name>
<dbReference type="InterPro" id="IPR043502">
    <property type="entry name" value="DNA/RNA_pol_sf"/>
</dbReference>
<dbReference type="InterPro" id="IPR012337">
    <property type="entry name" value="RNaseH-like_sf"/>
</dbReference>
<sequence length="810" mass="92266">MHFIHKRRGPLGYMAIKIDLTIAFDRVEWRLLFVIMKQFGFCDSFINWISECLTTSSLSFILNGSPFGNFKPSRGIRQGDPLSPFLFVIYIELLSRLLAREESLNNFKGIKISRTAPSISHLLYADDLVIFCRATLEDALCINRILSSFSSWSSQLPNKEKSQIHFSSNTDFSIRNDIINLLGFKSCDHKSKHLGLYFCKPSSRKEAFKDTLDKVTSKLSNWKAKTLSQAGRSVMVKAVVHALPNYVMSTALLPINICNKLDAISRKFWWGSNSNGNSLMLKSWDVICSPKSIGGLGFRRHHDANLALMAKLAWALASNSSSPWISLIKAKYLRGKSFLNDNLIACNASWIWKDISSCRDLINNGSIYSISCNSDIAIWKDPWLPPCLSSDLTINCPNPLSLNLLRDCIDSDTCSWKMDIISVTFSKEVVEDIIKLHISPVNRPKTLLWSPSKSGKFSSRSVYLHSQVNRFSASIHSTVFPWKWLWNSHIHNRHKLLFWRIVNNILPCRDRLNSLFKISDTSCLLCKANVEDLNHIFLHCPFIRQVWRTSFWLFNVSIYSAINISQFISMILNPSCKIFGSNLRRLEFISFTAVLFENIWLLRNKINQGAPFFPVLIFVNNVARKAHDYWFSSVKKMQFKAVTNPRWKSPPTGYYKINSDASFANNIAFSGVVIRNWNGSIILAFSRKHNCHDSTTAECLAIMDACMIAQDLGIKSAQFESDCLNAITFINGSSENSYWPSQPVVDSIKRYWTGWPSWNFFFAPRGCNKAAHELAKWATLNLFEGILQLNEIPVNVFCDFGFPIVDSLCS</sequence>
<dbReference type="InterPro" id="IPR044730">
    <property type="entry name" value="RNase_H-like_dom_plant"/>
</dbReference>
<dbReference type="SUPFAM" id="SSF56672">
    <property type="entry name" value="DNA/RNA polymerases"/>
    <property type="match status" value="1"/>
</dbReference>
<dbReference type="AlphaFoldDB" id="A0ABD3CEP4"/>